<dbReference type="PANTHER" id="PTHR24198">
    <property type="entry name" value="ANKYRIN REPEAT AND PROTEIN KINASE DOMAIN-CONTAINING PROTEIN"/>
    <property type="match status" value="1"/>
</dbReference>
<dbReference type="Pfam" id="PF12796">
    <property type="entry name" value="Ank_2"/>
    <property type="match status" value="1"/>
</dbReference>
<dbReference type="PROSITE" id="PS50088">
    <property type="entry name" value="ANK_REPEAT"/>
    <property type="match status" value="1"/>
</dbReference>
<proteinExistence type="predicted"/>
<protein>
    <submittedName>
        <fullName evidence="4">Uncharacterized protein</fullName>
    </submittedName>
</protein>
<dbReference type="Proteomes" id="UP000249645">
    <property type="component" value="Unassembled WGS sequence"/>
</dbReference>
<dbReference type="AlphaFoldDB" id="A0A2W5F7F9"/>
<evidence type="ECO:0000256" key="3">
    <source>
        <dbReference type="PROSITE-ProRule" id="PRU00023"/>
    </source>
</evidence>
<comment type="caution">
    <text evidence="4">The sequence shown here is derived from an EMBL/GenBank/DDBJ whole genome shotgun (WGS) entry which is preliminary data.</text>
</comment>
<evidence type="ECO:0000256" key="1">
    <source>
        <dbReference type="ARBA" id="ARBA00022737"/>
    </source>
</evidence>
<keyword evidence="2 3" id="KW-0040">ANK repeat</keyword>
<dbReference type="PANTHER" id="PTHR24198:SF165">
    <property type="entry name" value="ANKYRIN REPEAT-CONTAINING PROTEIN-RELATED"/>
    <property type="match status" value="1"/>
</dbReference>
<dbReference type="SUPFAM" id="SSF48403">
    <property type="entry name" value="Ankyrin repeat"/>
    <property type="match status" value="1"/>
</dbReference>
<name>A0A2W5F7F9_9SPHI</name>
<evidence type="ECO:0000313" key="4">
    <source>
        <dbReference type="EMBL" id="PZP51368.1"/>
    </source>
</evidence>
<dbReference type="PROSITE" id="PS50297">
    <property type="entry name" value="ANK_REP_REGION"/>
    <property type="match status" value="1"/>
</dbReference>
<sequence>MAEFIANDFNQILFKRDESLLLDYLENLSTKIPDQHLNNLLTQIIQNKYWNLLDWCIAHDYIKTDLFEYDEFNRSPLTLLLKPYLHNTDDLAAYLPHLENYLSKIDDINEEIGGFNLLSFAIDFKSPIEILRAIISAGINMSYQTRYGETYLYKFCQQLRMPPPNAEQIIQLLIDNGVDVNAGTVEKKTALFPTIESSKTNFVKQLLENGADVNVIDWKGLTPFILAAAHLQTRETLQLLFEYGSPDFSHLTNEKENLLNATLRYFQGGENSLQIIDLLIANGADLTTTSEYYYKPKSGIDWVAEKPSELLSFLLERNYIEVNNVDNDGNTILMKVCMYDSNHQESTAKDSYRKVKLLLKHGADPSIENRFDKKAVDYAMEDQLKTKIVETLLA</sequence>
<reference evidence="4 5" key="1">
    <citation type="submission" date="2017-11" db="EMBL/GenBank/DDBJ databases">
        <title>Infants hospitalized years apart are colonized by the same room-sourced microbial strains.</title>
        <authorList>
            <person name="Brooks B."/>
            <person name="Olm M.R."/>
            <person name="Firek B.A."/>
            <person name="Baker R."/>
            <person name="Thomas B.C."/>
            <person name="Morowitz M.J."/>
            <person name="Banfield J.F."/>
        </authorList>
    </citation>
    <scope>NUCLEOTIDE SEQUENCE [LARGE SCALE GENOMIC DNA]</scope>
    <source>
        <strain evidence="4">S2_009_000_R2_76</strain>
    </source>
</reference>
<dbReference type="InterPro" id="IPR002110">
    <property type="entry name" value="Ankyrin_rpt"/>
</dbReference>
<organism evidence="4 5">
    <name type="scientific">Pseudopedobacter saltans</name>
    <dbReference type="NCBI Taxonomy" id="151895"/>
    <lineage>
        <taxon>Bacteria</taxon>
        <taxon>Pseudomonadati</taxon>
        <taxon>Bacteroidota</taxon>
        <taxon>Sphingobacteriia</taxon>
        <taxon>Sphingobacteriales</taxon>
        <taxon>Sphingobacteriaceae</taxon>
        <taxon>Pseudopedobacter</taxon>
    </lineage>
</organism>
<evidence type="ECO:0000313" key="5">
    <source>
        <dbReference type="Proteomes" id="UP000249645"/>
    </source>
</evidence>
<gene>
    <name evidence="4" type="ORF">DI598_03415</name>
</gene>
<evidence type="ECO:0000256" key="2">
    <source>
        <dbReference type="ARBA" id="ARBA00023043"/>
    </source>
</evidence>
<accession>A0A2W5F7F9</accession>
<dbReference type="SMART" id="SM00248">
    <property type="entry name" value="ANK"/>
    <property type="match status" value="6"/>
</dbReference>
<dbReference type="EMBL" id="QFOI01000033">
    <property type="protein sequence ID" value="PZP51368.1"/>
    <property type="molecule type" value="Genomic_DNA"/>
</dbReference>
<keyword evidence="1" id="KW-0677">Repeat</keyword>
<dbReference type="Gene3D" id="1.25.40.20">
    <property type="entry name" value="Ankyrin repeat-containing domain"/>
    <property type="match status" value="2"/>
</dbReference>
<dbReference type="InterPro" id="IPR036770">
    <property type="entry name" value="Ankyrin_rpt-contain_sf"/>
</dbReference>
<feature type="repeat" description="ANK" evidence="3">
    <location>
        <begin position="186"/>
        <end position="218"/>
    </location>
</feature>